<evidence type="ECO:0000256" key="2">
    <source>
        <dbReference type="SAM" id="SignalP"/>
    </source>
</evidence>
<feature type="transmembrane region" description="Helical" evidence="1">
    <location>
        <begin position="61"/>
        <end position="80"/>
    </location>
</feature>
<keyword evidence="4" id="KW-1185">Reference proteome</keyword>
<evidence type="ECO:0000313" key="3">
    <source>
        <dbReference type="EMBL" id="CAK0755152.1"/>
    </source>
</evidence>
<dbReference type="AlphaFoldDB" id="A0AAV1HZ65"/>
<dbReference type="Proteomes" id="UP001314263">
    <property type="component" value="Unassembled WGS sequence"/>
</dbReference>
<organism evidence="3 4">
    <name type="scientific">Coccomyxa viridis</name>
    <dbReference type="NCBI Taxonomy" id="1274662"/>
    <lineage>
        <taxon>Eukaryota</taxon>
        <taxon>Viridiplantae</taxon>
        <taxon>Chlorophyta</taxon>
        <taxon>core chlorophytes</taxon>
        <taxon>Trebouxiophyceae</taxon>
        <taxon>Trebouxiophyceae incertae sedis</taxon>
        <taxon>Coccomyxaceae</taxon>
        <taxon>Coccomyxa</taxon>
    </lineage>
</organism>
<protein>
    <submittedName>
        <fullName evidence="3">Uncharacterized protein</fullName>
    </submittedName>
</protein>
<evidence type="ECO:0000256" key="1">
    <source>
        <dbReference type="SAM" id="Phobius"/>
    </source>
</evidence>
<reference evidence="3 4" key="1">
    <citation type="submission" date="2023-10" db="EMBL/GenBank/DDBJ databases">
        <authorList>
            <person name="Maclean D."/>
            <person name="Macfadyen A."/>
        </authorList>
    </citation>
    <scope>NUCLEOTIDE SEQUENCE [LARGE SCALE GENOMIC DNA]</scope>
</reference>
<dbReference type="EMBL" id="CAUYUE010000003">
    <property type="protein sequence ID" value="CAK0755152.1"/>
    <property type="molecule type" value="Genomic_DNA"/>
</dbReference>
<gene>
    <name evidence="3" type="ORF">CVIRNUC_002352</name>
</gene>
<sequence length="143" mass="15079">MVWFLVPVLGAASAVGTVYGLHSAANATSIYAAHALYGIDRSYTWPPWSGMFDESQTKHNGTPVGILSAGPTAIATYLLMRRGMLRSIKKMPSTRQPKKIDNIAQLAKSLAPGTGQRGLAAIVAAVAAGAVRPLMDGNNMKPE</sequence>
<keyword evidence="2" id="KW-0732">Signal</keyword>
<feature type="signal peptide" evidence="2">
    <location>
        <begin position="1"/>
        <end position="20"/>
    </location>
</feature>
<name>A0AAV1HZ65_9CHLO</name>
<accession>A0AAV1HZ65</accession>
<keyword evidence="1" id="KW-1133">Transmembrane helix</keyword>
<evidence type="ECO:0000313" key="4">
    <source>
        <dbReference type="Proteomes" id="UP001314263"/>
    </source>
</evidence>
<proteinExistence type="predicted"/>
<comment type="caution">
    <text evidence="3">The sequence shown here is derived from an EMBL/GenBank/DDBJ whole genome shotgun (WGS) entry which is preliminary data.</text>
</comment>
<keyword evidence="1" id="KW-0472">Membrane</keyword>
<keyword evidence="1" id="KW-0812">Transmembrane</keyword>
<feature type="chain" id="PRO_5043819036" evidence="2">
    <location>
        <begin position="21"/>
        <end position="143"/>
    </location>
</feature>